<dbReference type="Pfam" id="PF00872">
    <property type="entry name" value="Transposase_mut"/>
    <property type="match status" value="1"/>
</dbReference>
<evidence type="ECO:0000256" key="5">
    <source>
        <dbReference type="ARBA" id="ARBA00023172"/>
    </source>
</evidence>
<dbReference type="EMBL" id="JASNVH010000021">
    <property type="protein sequence ID" value="MDK4307894.1"/>
    <property type="molecule type" value="Genomic_DNA"/>
</dbReference>
<comment type="caution">
    <text evidence="7">The sequence shown here is derived from an EMBL/GenBank/DDBJ whole genome shotgun (WGS) entry which is preliminary data.</text>
</comment>
<keyword evidence="4 6" id="KW-0238">DNA-binding</keyword>
<name>A0AAP4BR80_9CORY</name>
<evidence type="ECO:0000313" key="7">
    <source>
        <dbReference type="EMBL" id="MDK4307894.1"/>
    </source>
</evidence>
<keyword evidence="6" id="KW-0814">Transposable element</keyword>
<gene>
    <name evidence="7" type="ORF">QPX42_10165</name>
</gene>
<keyword evidence="5 6" id="KW-0233">DNA recombination</keyword>
<dbReference type="PROSITE" id="PS01007">
    <property type="entry name" value="TRANSPOSASE_MUTATOR"/>
    <property type="match status" value="1"/>
</dbReference>
<dbReference type="InterPro" id="IPR001207">
    <property type="entry name" value="Transposase_mutator"/>
</dbReference>
<comment type="similarity">
    <text evidence="2 6">Belongs to the transposase mutator family.</text>
</comment>
<dbReference type="PANTHER" id="PTHR33217">
    <property type="entry name" value="TRANSPOSASE FOR INSERTION SEQUENCE ELEMENT IS1081"/>
    <property type="match status" value="1"/>
</dbReference>
<sequence length="220" mass="24827">PFRSSRLIGAERQPTSDCRQSLQQSLCCDGLKGLPEAVEATWPDSMVQTCVVHLIRAANRWVAYGDRKAVSASLKKVYTAPDETTAKAALEEFADSELGQKYPQSVKVWTDAWDRFVPFLQFPPMARKVIYTTNSIESMNNELRKATRNRVQFTNDDSAIKTLWLMICNIEDKRAAKRAKQGKKAAATSGRLIEGSKVTNWKQAINQMAVAYPERFTNYL</sequence>
<dbReference type="GO" id="GO:0006313">
    <property type="term" value="P:DNA transposition"/>
    <property type="evidence" value="ECO:0007669"/>
    <property type="project" value="UniProtKB-UniRule"/>
</dbReference>
<dbReference type="GO" id="GO:0004803">
    <property type="term" value="F:transposase activity"/>
    <property type="evidence" value="ECO:0007669"/>
    <property type="project" value="UniProtKB-UniRule"/>
</dbReference>
<evidence type="ECO:0000256" key="2">
    <source>
        <dbReference type="ARBA" id="ARBA00010961"/>
    </source>
</evidence>
<evidence type="ECO:0000256" key="6">
    <source>
        <dbReference type="RuleBase" id="RU365089"/>
    </source>
</evidence>
<feature type="non-terminal residue" evidence="7">
    <location>
        <position position="1"/>
    </location>
</feature>
<protein>
    <recommendedName>
        <fullName evidence="6">Mutator family transposase</fullName>
    </recommendedName>
</protein>
<dbReference type="PANTHER" id="PTHR33217:SF8">
    <property type="entry name" value="MUTATOR FAMILY TRANSPOSASE"/>
    <property type="match status" value="1"/>
</dbReference>
<dbReference type="GO" id="GO:0003677">
    <property type="term" value="F:DNA binding"/>
    <property type="evidence" value="ECO:0007669"/>
    <property type="project" value="UniProtKB-UniRule"/>
</dbReference>
<evidence type="ECO:0000313" key="8">
    <source>
        <dbReference type="Proteomes" id="UP001224412"/>
    </source>
</evidence>
<organism evidence="7 8">
    <name type="scientific">Corynebacterium pseudodiphtheriticum</name>
    <dbReference type="NCBI Taxonomy" id="37637"/>
    <lineage>
        <taxon>Bacteria</taxon>
        <taxon>Bacillati</taxon>
        <taxon>Actinomycetota</taxon>
        <taxon>Actinomycetes</taxon>
        <taxon>Mycobacteriales</taxon>
        <taxon>Corynebacteriaceae</taxon>
        <taxon>Corynebacterium</taxon>
    </lineage>
</organism>
<reference evidence="7" key="1">
    <citation type="submission" date="2023-05" db="EMBL/GenBank/DDBJ databases">
        <title>Metabolic capabilities are highly conserved among human nasal-associated Corynebacterium species in pangenomic analyses.</title>
        <authorList>
            <person name="Tran T.H."/>
            <person name="Roberts A.Q."/>
            <person name="Escapa I.F."/>
            <person name="Gao W."/>
            <person name="Conlan S."/>
            <person name="Kong H."/>
            <person name="Segre J.A."/>
            <person name="Kelly M.S."/>
            <person name="Lemon K.P."/>
        </authorList>
    </citation>
    <scope>NUCLEOTIDE SEQUENCE</scope>
    <source>
        <strain evidence="7">KPL2773</strain>
    </source>
</reference>
<evidence type="ECO:0000256" key="3">
    <source>
        <dbReference type="ARBA" id="ARBA00022578"/>
    </source>
</evidence>
<evidence type="ECO:0000256" key="4">
    <source>
        <dbReference type="ARBA" id="ARBA00023125"/>
    </source>
</evidence>
<accession>A0AAP4BR80</accession>
<dbReference type="Proteomes" id="UP001224412">
    <property type="component" value="Unassembled WGS sequence"/>
</dbReference>
<proteinExistence type="inferred from homology"/>
<keyword evidence="3 6" id="KW-0815">Transposition</keyword>
<dbReference type="AlphaFoldDB" id="A0AAP4BR80"/>
<evidence type="ECO:0000256" key="1">
    <source>
        <dbReference type="ARBA" id="ARBA00002190"/>
    </source>
</evidence>
<dbReference type="RefSeq" id="WP_284599391.1">
    <property type="nucleotide sequence ID" value="NZ_JASNVH010000021.1"/>
</dbReference>
<comment type="function">
    <text evidence="1 6">Required for the transposition of the insertion element.</text>
</comment>